<evidence type="ECO:0000256" key="5">
    <source>
        <dbReference type="ARBA" id="ARBA00023136"/>
    </source>
</evidence>
<feature type="region of interest" description="Disordered" evidence="6">
    <location>
        <begin position="530"/>
        <end position="573"/>
    </location>
</feature>
<dbReference type="SUPFAM" id="SSF103473">
    <property type="entry name" value="MFS general substrate transporter"/>
    <property type="match status" value="1"/>
</dbReference>
<name>A0A2G9S5J9_AQUCT</name>
<feature type="transmembrane region" description="Helical" evidence="7">
    <location>
        <begin position="424"/>
        <end position="446"/>
    </location>
</feature>
<evidence type="ECO:0000256" key="2">
    <source>
        <dbReference type="ARBA" id="ARBA00022448"/>
    </source>
</evidence>
<evidence type="ECO:0008006" key="10">
    <source>
        <dbReference type="Google" id="ProtNLM"/>
    </source>
</evidence>
<dbReference type="OrthoDB" id="28755at2759"/>
<keyword evidence="9" id="KW-1185">Reference proteome</keyword>
<keyword evidence="2" id="KW-0813">Transport</keyword>
<gene>
    <name evidence="8" type="ORF">AB205_0070710</name>
</gene>
<keyword evidence="5 7" id="KW-0472">Membrane</keyword>
<comment type="subcellular location">
    <subcellularLocation>
        <location evidence="1">Membrane</location>
        <topology evidence="1">Multi-pass membrane protein</topology>
    </subcellularLocation>
</comment>
<evidence type="ECO:0000256" key="4">
    <source>
        <dbReference type="ARBA" id="ARBA00022989"/>
    </source>
</evidence>
<sequence>MALNIHAFSAGLGGAIGYMLGGLDWTQTFLGTMFKSQQQVLFFFAAIIFTVSVGLHLFSIEEEQYSPQQDRLEDEVDTMSSGRLNSTLAPMSRLNVINEEEPYTNFHDEVQSEHDLNLDFLEVDIVRSKSDSVLHMAEATLDYESEFLHYIEPSIFQDCSYPNTPRSTSQELMQSKFNRLSAFLRENEREEEMLLDNHINEAKVPNGGDALQSENMNGHTRIGMKQSCTASSMRRRRHMFYRQPSYTFSYYGKVGSHKYRFRRANAILLIKSSRSMNDIYDMQKRQRQKQRHRNQSGATNSSGDTESEEGETETTVRLLWLSMLKMPKELMRLCVCHLLTWFSIIAEAVFYTDFMGQVIFEGDPKALTNSTELHNYNTGVQMGCWGLKYLDNYDLSIRIIYILGTLGFTIGTTVMFIFPNVYVSMIMISTMGIVSMSISYCPYALLGQYHEMKEYIHHSPGNSKRGFGIDCAILSCQVYISQILVASALGAVVDVVGSVRVIPLVASVGSFLGFLTATFLVIYPDLAEENKEEPKRPANGAIANGVDPEKPLVLQLSPKGSTVPPEAESESAV</sequence>
<feature type="transmembrane region" description="Helical" evidence="7">
    <location>
        <begin position="501"/>
        <end position="523"/>
    </location>
</feature>
<evidence type="ECO:0000256" key="7">
    <source>
        <dbReference type="SAM" id="Phobius"/>
    </source>
</evidence>
<dbReference type="EMBL" id="KV925198">
    <property type="protein sequence ID" value="PIO35407.1"/>
    <property type="molecule type" value="Genomic_DNA"/>
</dbReference>
<feature type="compositionally biased region" description="Basic residues" evidence="6">
    <location>
        <begin position="285"/>
        <end position="294"/>
    </location>
</feature>
<dbReference type="PANTHER" id="PTHR19432:SF7">
    <property type="entry name" value="SOLUTE CARRIER FAMILY 45 MEMBER 4"/>
    <property type="match status" value="1"/>
</dbReference>
<dbReference type="GO" id="GO:0008506">
    <property type="term" value="F:sucrose:proton symporter activity"/>
    <property type="evidence" value="ECO:0007669"/>
    <property type="project" value="TreeGrafter"/>
</dbReference>
<dbReference type="PANTHER" id="PTHR19432">
    <property type="entry name" value="SUGAR TRANSPORTER"/>
    <property type="match status" value="1"/>
</dbReference>
<evidence type="ECO:0000256" key="1">
    <source>
        <dbReference type="ARBA" id="ARBA00004141"/>
    </source>
</evidence>
<reference evidence="9" key="1">
    <citation type="journal article" date="2017" name="Nat. Commun.">
        <title>The North American bullfrog draft genome provides insight into hormonal regulation of long noncoding RNA.</title>
        <authorList>
            <person name="Hammond S.A."/>
            <person name="Warren R.L."/>
            <person name="Vandervalk B.P."/>
            <person name="Kucuk E."/>
            <person name="Khan H."/>
            <person name="Gibb E.A."/>
            <person name="Pandoh P."/>
            <person name="Kirk H."/>
            <person name="Zhao Y."/>
            <person name="Jones M."/>
            <person name="Mungall A.J."/>
            <person name="Coope R."/>
            <person name="Pleasance S."/>
            <person name="Moore R.A."/>
            <person name="Holt R.A."/>
            <person name="Round J.M."/>
            <person name="Ohora S."/>
            <person name="Walle B.V."/>
            <person name="Veldhoen N."/>
            <person name="Helbing C.C."/>
            <person name="Birol I."/>
        </authorList>
    </citation>
    <scope>NUCLEOTIDE SEQUENCE [LARGE SCALE GENOMIC DNA]</scope>
</reference>
<feature type="transmembrane region" description="Helical" evidence="7">
    <location>
        <begin position="399"/>
        <end position="418"/>
    </location>
</feature>
<organism evidence="8 9">
    <name type="scientific">Aquarana catesbeiana</name>
    <name type="common">American bullfrog</name>
    <name type="synonym">Rana catesbeiana</name>
    <dbReference type="NCBI Taxonomy" id="8400"/>
    <lineage>
        <taxon>Eukaryota</taxon>
        <taxon>Metazoa</taxon>
        <taxon>Chordata</taxon>
        <taxon>Craniata</taxon>
        <taxon>Vertebrata</taxon>
        <taxon>Euteleostomi</taxon>
        <taxon>Amphibia</taxon>
        <taxon>Batrachia</taxon>
        <taxon>Anura</taxon>
        <taxon>Neobatrachia</taxon>
        <taxon>Ranoidea</taxon>
        <taxon>Ranidae</taxon>
        <taxon>Aquarana</taxon>
    </lineage>
</organism>
<feature type="region of interest" description="Disordered" evidence="6">
    <location>
        <begin position="282"/>
        <end position="310"/>
    </location>
</feature>
<keyword evidence="4 7" id="KW-1133">Transmembrane helix</keyword>
<evidence type="ECO:0000313" key="8">
    <source>
        <dbReference type="EMBL" id="PIO35407.1"/>
    </source>
</evidence>
<feature type="transmembrane region" description="Helical" evidence="7">
    <location>
        <begin position="330"/>
        <end position="351"/>
    </location>
</feature>
<evidence type="ECO:0000256" key="6">
    <source>
        <dbReference type="SAM" id="MobiDB-lite"/>
    </source>
</evidence>
<evidence type="ECO:0000313" key="9">
    <source>
        <dbReference type="Proteomes" id="UP000228934"/>
    </source>
</evidence>
<feature type="transmembrane region" description="Helical" evidence="7">
    <location>
        <begin position="40"/>
        <end position="58"/>
    </location>
</feature>
<keyword evidence="3 7" id="KW-0812">Transmembrane</keyword>
<proteinExistence type="predicted"/>
<dbReference type="InterPro" id="IPR036259">
    <property type="entry name" value="MFS_trans_sf"/>
</dbReference>
<feature type="transmembrane region" description="Helical" evidence="7">
    <location>
        <begin position="467"/>
        <end position="489"/>
    </location>
</feature>
<protein>
    <recommendedName>
        <fullName evidence="10">Solute carrier family 45 member 4</fullName>
    </recommendedName>
</protein>
<evidence type="ECO:0000256" key="3">
    <source>
        <dbReference type="ARBA" id="ARBA00022692"/>
    </source>
</evidence>
<dbReference type="AlphaFoldDB" id="A0A2G9S5J9"/>
<dbReference type="GO" id="GO:0016020">
    <property type="term" value="C:membrane"/>
    <property type="evidence" value="ECO:0007669"/>
    <property type="project" value="UniProtKB-SubCell"/>
</dbReference>
<dbReference type="Proteomes" id="UP000228934">
    <property type="component" value="Unassembled WGS sequence"/>
</dbReference>
<accession>A0A2G9S5J9</accession>